<evidence type="ECO:0000259" key="1">
    <source>
        <dbReference type="Pfam" id="PF03435"/>
    </source>
</evidence>
<keyword evidence="3" id="KW-1185">Reference proteome</keyword>
<sequence>MSASVAVLGAAGLVGRAAVGMLRELGVGEVRAGFRRTPPRDGFAEPVHVDADDPVSLARFCADADLVLNCAGPSYLLLDRVARAALAAGAHYVDVSGDQPAYHLLAGSDPGTCVVLSAGMLPGLANLVPRVLAAGDSLAGAELVVHAGGIERFGRASAGDLVLSVDSTGLDSTGLDSNGHSGHWYGEALAAWRDGRPVSGALAPAEDVELPHFPGRVGLMPFLTADSARLARTSGLAALDWFNVFTGTRLRPALTRLRGRVPRDPAALDAAVDELMAAGEVDRAGQDPYYLMAFTLCSGTAGRTAVLKTGSSFELTAATAALTVRAVVNGEIPRGLHYADDVLHPEATLQGVRDLGALPVFDVRDHERGATVIEEGLL</sequence>
<comment type="caution">
    <text evidence="2">The sequence shown here is derived from an EMBL/GenBank/DDBJ whole genome shotgun (WGS) entry which is preliminary data.</text>
</comment>
<reference evidence="2" key="2">
    <citation type="submission" date="2020-09" db="EMBL/GenBank/DDBJ databases">
        <authorList>
            <person name="Sun Q."/>
            <person name="Ohkuma M."/>
        </authorList>
    </citation>
    <scope>NUCLEOTIDE SEQUENCE</scope>
    <source>
        <strain evidence="2">JCM 3276</strain>
    </source>
</reference>
<evidence type="ECO:0000313" key="2">
    <source>
        <dbReference type="EMBL" id="GGS29390.1"/>
    </source>
</evidence>
<organism evidence="2 3">
    <name type="scientific">Actinokineospora fastidiosa</name>
    <dbReference type="NCBI Taxonomy" id="1816"/>
    <lineage>
        <taxon>Bacteria</taxon>
        <taxon>Bacillati</taxon>
        <taxon>Actinomycetota</taxon>
        <taxon>Actinomycetes</taxon>
        <taxon>Pseudonocardiales</taxon>
        <taxon>Pseudonocardiaceae</taxon>
        <taxon>Actinokineospora</taxon>
    </lineage>
</organism>
<gene>
    <name evidence="2" type="ORF">GCM10010171_23350</name>
</gene>
<feature type="domain" description="Saccharopine dehydrogenase NADP binding" evidence="1">
    <location>
        <begin position="5"/>
        <end position="97"/>
    </location>
</feature>
<evidence type="ECO:0000313" key="3">
    <source>
        <dbReference type="Proteomes" id="UP000660680"/>
    </source>
</evidence>
<proteinExistence type="predicted"/>
<dbReference type="AlphaFoldDB" id="A0A918GCC8"/>
<reference evidence="2" key="1">
    <citation type="journal article" date="2014" name="Int. J. Syst. Evol. Microbiol.">
        <title>Complete genome sequence of Corynebacterium casei LMG S-19264T (=DSM 44701T), isolated from a smear-ripened cheese.</title>
        <authorList>
            <consortium name="US DOE Joint Genome Institute (JGI-PGF)"/>
            <person name="Walter F."/>
            <person name="Albersmeier A."/>
            <person name="Kalinowski J."/>
            <person name="Ruckert C."/>
        </authorList>
    </citation>
    <scope>NUCLEOTIDE SEQUENCE</scope>
    <source>
        <strain evidence="2">JCM 3276</strain>
    </source>
</reference>
<dbReference type="PANTHER" id="PTHR43781:SF1">
    <property type="entry name" value="SACCHAROPINE DEHYDROGENASE"/>
    <property type="match status" value="1"/>
</dbReference>
<name>A0A918GCC8_9PSEU</name>
<dbReference type="Proteomes" id="UP000660680">
    <property type="component" value="Unassembled WGS sequence"/>
</dbReference>
<dbReference type="Pfam" id="PF03435">
    <property type="entry name" value="Sacchrp_dh_NADP"/>
    <property type="match status" value="1"/>
</dbReference>
<dbReference type="EMBL" id="BMRB01000002">
    <property type="protein sequence ID" value="GGS29390.1"/>
    <property type="molecule type" value="Genomic_DNA"/>
</dbReference>
<accession>A0A918GCC8</accession>
<dbReference type="SUPFAM" id="SSF51735">
    <property type="entry name" value="NAD(P)-binding Rossmann-fold domains"/>
    <property type="match status" value="1"/>
</dbReference>
<dbReference type="InterPro" id="IPR005097">
    <property type="entry name" value="Sacchrp_dh_NADP-bd"/>
</dbReference>
<dbReference type="PANTHER" id="PTHR43781">
    <property type="entry name" value="SACCHAROPINE DEHYDROGENASE"/>
    <property type="match status" value="1"/>
</dbReference>
<dbReference type="Gene3D" id="3.40.50.720">
    <property type="entry name" value="NAD(P)-binding Rossmann-like Domain"/>
    <property type="match status" value="1"/>
</dbReference>
<dbReference type="RefSeq" id="WP_229786826.1">
    <property type="nucleotide sequence ID" value="NZ_BMRB01000002.1"/>
</dbReference>
<protein>
    <submittedName>
        <fullName evidence="2">Epimerase</fullName>
    </submittedName>
</protein>
<dbReference type="InterPro" id="IPR036291">
    <property type="entry name" value="NAD(P)-bd_dom_sf"/>
</dbReference>